<dbReference type="GO" id="GO:0019441">
    <property type="term" value="P:L-tryptophan catabolic process to kynurenine"/>
    <property type="evidence" value="ECO:0007669"/>
    <property type="project" value="InterPro"/>
</dbReference>
<dbReference type="PANTHER" id="PTHR10138:SF0">
    <property type="entry name" value="TRYPTOPHAN 2,3-DIOXYGENASE"/>
    <property type="match status" value="1"/>
</dbReference>
<keyword evidence="1" id="KW-0223">Dioxygenase</keyword>
<dbReference type="Proteomes" id="UP000198820">
    <property type="component" value="Unassembled WGS sequence"/>
</dbReference>
<gene>
    <name evidence="1" type="ORF">SAMN05421540_10348</name>
</gene>
<accession>A0A1H3Y6G4</accession>
<dbReference type="GO" id="GO:0046872">
    <property type="term" value="F:metal ion binding"/>
    <property type="evidence" value="ECO:0007669"/>
    <property type="project" value="InterPro"/>
</dbReference>
<evidence type="ECO:0000313" key="2">
    <source>
        <dbReference type="Proteomes" id="UP000198820"/>
    </source>
</evidence>
<dbReference type="Pfam" id="PF03301">
    <property type="entry name" value="Trp_dioxygenase"/>
    <property type="match status" value="1"/>
</dbReference>
<dbReference type="GO" id="GO:0020037">
    <property type="term" value="F:heme binding"/>
    <property type="evidence" value="ECO:0007669"/>
    <property type="project" value="InterPro"/>
</dbReference>
<dbReference type="InterPro" id="IPR004981">
    <property type="entry name" value="Trp_2_3_dOase"/>
</dbReference>
<dbReference type="PANTHER" id="PTHR10138">
    <property type="entry name" value="TRYPTOPHAN 2,3-DIOXYGENASE"/>
    <property type="match status" value="1"/>
</dbReference>
<dbReference type="SUPFAM" id="SSF140959">
    <property type="entry name" value="Indolic compounds 2,3-dioxygenase-like"/>
    <property type="match status" value="1"/>
</dbReference>
<dbReference type="AlphaFoldDB" id="A0A1H3Y6G4"/>
<organism evidence="1 2">
    <name type="scientific">Psychroflexus halocasei</name>
    <dbReference type="NCBI Taxonomy" id="908615"/>
    <lineage>
        <taxon>Bacteria</taxon>
        <taxon>Pseudomonadati</taxon>
        <taxon>Bacteroidota</taxon>
        <taxon>Flavobacteriia</taxon>
        <taxon>Flavobacteriales</taxon>
        <taxon>Flavobacteriaceae</taxon>
        <taxon>Psychroflexus</taxon>
    </lineage>
</organism>
<keyword evidence="2" id="KW-1185">Reference proteome</keyword>
<reference evidence="1 2" key="1">
    <citation type="submission" date="2016-10" db="EMBL/GenBank/DDBJ databases">
        <authorList>
            <person name="de Groot N.N."/>
        </authorList>
    </citation>
    <scope>NUCLEOTIDE SEQUENCE [LARGE SCALE GENOMIC DNA]</scope>
    <source>
        <strain evidence="1 2">DSM 23581</strain>
    </source>
</reference>
<dbReference type="Gene3D" id="1.20.58.480">
    <property type="match status" value="1"/>
</dbReference>
<dbReference type="GO" id="GO:0019442">
    <property type="term" value="P:L-tryptophan catabolic process to acetyl-CoA"/>
    <property type="evidence" value="ECO:0007669"/>
    <property type="project" value="TreeGrafter"/>
</dbReference>
<protein>
    <submittedName>
        <fullName evidence="1">Tryptophan 2,3-dioxygenase</fullName>
    </submittedName>
</protein>
<sequence>MNQDILDKVNKKYESLGENPDAYLEGLVYAKPINYWDYIQVDTLLSLQNTRTDFKDESVFIMYHQITELVLKLMIHEISQICEEEDITEDFFIDKLYRLQRYTDMLITSFSVMKDGMSYDDYNKFRMTLTPASGFQSAQFRFLEIYATPIFNLINKKEKENLPENPDTETLFKHIYWQSAGLDKKTGKKSHTLKAFEDKYLDEFIRLAKKMTGQTVNEVLLKFEHPSEKLLNAARDFDNAYNVKWPLIHLRTATQYLEKKGEQKAATGGSEWKKYLHPKFQQRKFFPQLWKNESIMEWHKKEC</sequence>
<name>A0A1H3Y6G4_9FLAO</name>
<evidence type="ECO:0000313" key="1">
    <source>
        <dbReference type="EMBL" id="SEA07153.1"/>
    </source>
</evidence>
<dbReference type="STRING" id="908615.SAMN05421540_10348"/>
<dbReference type="InterPro" id="IPR037217">
    <property type="entry name" value="Trp/Indoleamine_2_3_dOase-like"/>
</dbReference>
<keyword evidence="1" id="KW-0560">Oxidoreductase</keyword>
<dbReference type="EMBL" id="FNQF01000003">
    <property type="protein sequence ID" value="SEA07153.1"/>
    <property type="molecule type" value="Genomic_DNA"/>
</dbReference>
<dbReference type="GO" id="GO:0004833">
    <property type="term" value="F:L-tryptophan 2,3-dioxygenase activity"/>
    <property type="evidence" value="ECO:0007669"/>
    <property type="project" value="InterPro"/>
</dbReference>
<proteinExistence type="predicted"/>